<dbReference type="EMBL" id="JANUBB010000005">
    <property type="protein sequence ID" value="MCS3951626.1"/>
    <property type="molecule type" value="Genomic_DNA"/>
</dbReference>
<comment type="caution">
    <text evidence="3">The sequence shown here is derived from an EMBL/GenBank/DDBJ whole genome shotgun (WGS) entry which is preliminary data.</text>
</comment>
<proteinExistence type="predicted"/>
<keyword evidence="2" id="KW-1133">Transmembrane helix</keyword>
<dbReference type="Proteomes" id="UP001155010">
    <property type="component" value="Unassembled WGS sequence"/>
</dbReference>
<accession>A0A9X2QA27</accession>
<evidence type="ECO:0000313" key="3">
    <source>
        <dbReference type="EMBL" id="MCS3711473.1"/>
    </source>
</evidence>
<evidence type="ECO:0000313" key="5">
    <source>
        <dbReference type="EMBL" id="MCS4122960.1"/>
    </source>
</evidence>
<name>A0A9X2QA27_9BACT</name>
<reference evidence="3" key="1">
    <citation type="submission" date="2022-08" db="EMBL/GenBank/DDBJ databases">
        <title>Genomic Encyclopedia of Type Strains, Phase V (KMG-V): Genome sequencing to study the core and pangenomes of soil and plant-associated prokaryotes.</title>
        <authorList>
            <person name="Whitman W."/>
        </authorList>
    </citation>
    <scope>NUCLEOTIDE SEQUENCE</scope>
    <source>
        <strain evidence="4">SP2017</strain>
        <strain evidence="5">SP3026</strain>
        <strain evidence="3">SP3049</strain>
    </source>
</reference>
<evidence type="ECO:0000256" key="2">
    <source>
        <dbReference type="SAM" id="Phobius"/>
    </source>
</evidence>
<feature type="transmembrane region" description="Helical" evidence="2">
    <location>
        <begin position="12"/>
        <end position="36"/>
    </location>
</feature>
<evidence type="ECO:0000313" key="4">
    <source>
        <dbReference type="EMBL" id="MCS3951626.1"/>
    </source>
</evidence>
<sequence>MNEQETTLRRAWSWASRIGGAALMLFLIGVLAWVFAPPGGGWLPAGGAAIGGLIGWKSPTSGSDVTSGSGRIDAGLTYAVRGAALGLLVLFLYQSVRMSPPKEPDGQEPKRETLAPARPLPSTESARPLGAGQGLIETDSVGPGPRLKEIRLGGASD</sequence>
<keyword evidence="2" id="KW-0812">Transmembrane</keyword>
<organism evidence="3 6">
    <name type="scientific">Salinibacter ruber</name>
    <dbReference type="NCBI Taxonomy" id="146919"/>
    <lineage>
        <taxon>Bacteria</taxon>
        <taxon>Pseudomonadati</taxon>
        <taxon>Rhodothermota</taxon>
        <taxon>Rhodothermia</taxon>
        <taxon>Rhodothermales</taxon>
        <taxon>Salinibacteraceae</taxon>
        <taxon>Salinibacter</taxon>
    </lineage>
</organism>
<dbReference type="AlphaFoldDB" id="A0A9X2QA27"/>
<feature type="region of interest" description="Disordered" evidence="1">
    <location>
        <begin position="99"/>
        <end position="157"/>
    </location>
</feature>
<evidence type="ECO:0000313" key="6">
    <source>
        <dbReference type="Proteomes" id="UP001155057"/>
    </source>
</evidence>
<dbReference type="Proteomes" id="UP001155057">
    <property type="component" value="Unassembled WGS sequence"/>
</dbReference>
<dbReference type="EMBL" id="JANUBL010000014">
    <property type="protein sequence ID" value="MCS4122960.1"/>
    <property type="molecule type" value="Genomic_DNA"/>
</dbReference>
<protein>
    <submittedName>
        <fullName evidence="3">Uncharacterized protein</fullName>
    </submittedName>
</protein>
<dbReference type="EMBL" id="JANUAE010000014">
    <property type="protein sequence ID" value="MCS3711473.1"/>
    <property type="molecule type" value="Genomic_DNA"/>
</dbReference>
<feature type="compositionally biased region" description="Basic and acidic residues" evidence="1">
    <location>
        <begin position="100"/>
        <end position="113"/>
    </location>
</feature>
<dbReference type="RefSeq" id="WP_112902745.1">
    <property type="nucleotide sequence ID" value="NZ_CALTRY010000027.1"/>
</dbReference>
<gene>
    <name evidence="5" type="ORF">GGP45_003328</name>
    <name evidence="3" type="ORF">GGP61_003106</name>
    <name evidence="4" type="ORF">GGP83_001571</name>
</gene>
<dbReference type="Proteomes" id="UP001155144">
    <property type="component" value="Unassembled WGS sequence"/>
</dbReference>
<keyword evidence="2" id="KW-0472">Membrane</keyword>
<evidence type="ECO:0000256" key="1">
    <source>
        <dbReference type="SAM" id="MobiDB-lite"/>
    </source>
</evidence>
<feature type="transmembrane region" description="Helical" evidence="2">
    <location>
        <begin position="75"/>
        <end position="93"/>
    </location>
</feature>